<sequence length="159" mass="17496">MARDPTDDHQESRSKFDAALETLRVIGDLSPNFGDPLRMSSLADDGQRLSHSQSTQTEPYEDSSEEESVEDAAAQSALLPNSHRLKCFTSNFNCCYRKLSNAKELLQQVMPSPQASGGCTDAENVYEVYGHVQNHGVCCEVGILLWSSRSKSAVSKPRV</sequence>
<reference evidence="4" key="1">
    <citation type="submission" date="2016-06" db="UniProtKB">
        <authorList>
            <consortium name="WormBaseParasite"/>
        </authorList>
    </citation>
    <scope>IDENTIFICATION</scope>
</reference>
<gene>
    <name evidence="2" type="ORF">SBAD_LOCUS11521</name>
</gene>
<evidence type="ECO:0000313" key="4">
    <source>
        <dbReference type="WBParaSite" id="SBAD_0001190701-mRNA-1"/>
    </source>
</evidence>
<dbReference type="Proteomes" id="UP000270296">
    <property type="component" value="Unassembled WGS sequence"/>
</dbReference>
<evidence type="ECO:0000256" key="1">
    <source>
        <dbReference type="SAM" id="MobiDB-lite"/>
    </source>
</evidence>
<feature type="compositionally biased region" description="Acidic residues" evidence="1">
    <location>
        <begin position="59"/>
        <end position="70"/>
    </location>
</feature>
<protein>
    <submittedName>
        <fullName evidence="2 4">Uncharacterized protein</fullName>
    </submittedName>
</protein>
<name>A0A183J6M3_9BILA</name>
<evidence type="ECO:0000313" key="2">
    <source>
        <dbReference type="EMBL" id="VDP40754.1"/>
    </source>
</evidence>
<accession>A0A183J6M3</accession>
<reference evidence="2 3" key="2">
    <citation type="submission" date="2018-11" db="EMBL/GenBank/DDBJ databases">
        <authorList>
            <consortium name="Pathogen Informatics"/>
        </authorList>
    </citation>
    <scope>NUCLEOTIDE SEQUENCE [LARGE SCALE GENOMIC DNA]</scope>
</reference>
<dbReference type="AlphaFoldDB" id="A0A183J6M3"/>
<organism evidence="4">
    <name type="scientific">Soboliphyme baturini</name>
    <dbReference type="NCBI Taxonomy" id="241478"/>
    <lineage>
        <taxon>Eukaryota</taxon>
        <taxon>Metazoa</taxon>
        <taxon>Ecdysozoa</taxon>
        <taxon>Nematoda</taxon>
        <taxon>Enoplea</taxon>
        <taxon>Dorylaimia</taxon>
        <taxon>Dioctophymatida</taxon>
        <taxon>Dioctophymatoidea</taxon>
        <taxon>Soboliphymatidae</taxon>
        <taxon>Soboliphyme</taxon>
    </lineage>
</organism>
<feature type="compositionally biased region" description="Polar residues" evidence="1">
    <location>
        <begin position="49"/>
        <end position="58"/>
    </location>
</feature>
<feature type="region of interest" description="Disordered" evidence="1">
    <location>
        <begin position="29"/>
        <end position="74"/>
    </location>
</feature>
<dbReference type="EMBL" id="UZAM01015829">
    <property type="protein sequence ID" value="VDP40754.1"/>
    <property type="molecule type" value="Genomic_DNA"/>
</dbReference>
<evidence type="ECO:0000313" key="3">
    <source>
        <dbReference type="Proteomes" id="UP000270296"/>
    </source>
</evidence>
<dbReference type="WBParaSite" id="SBAD_0001190701-mRNA-1">
    <property type="protein sequence ID" value="SBAD_0001190701-mRNA-1"/>
    <property type="gene ID" value="SBAD_0001190701"/>
</dbReference>
<keyword evidence="3" id="KW-1185">Reference proteome</keyword>
<proteinExistence type="predicted"/>